<organism evidence="1 2">
    <name type="scientific">Champsocephalus esox</name>
    <name type="common">pike icefish</name>
    <dbReference type="NCBI Taxonomy" id="159716"/>
    <lineage>
        <taxon>Eukaryota</taxon>
        <taxon>Metazoa</taxon>
        <taxon>Chordata</taxon>
        <taxon>Craniata</taxon>
        <taxon>Vertebrata</taxon>
        <taxon>Euteleostomi</taxon>
        <taxon>Actinopterygii</taxon>
        <taxon>Neopterygii</taxon>
        <taxon>Teleostei</taxon>
        <taxon>Neoteleostei</taxon>
        <taxon>Acanthomorphata</taxon>
        <taxon>Eupercaria</taxon>
        <taxon>Perciformes</taxon>
        <taxon>Notothenioidei</taxon>
        <taxon>Channichthyidae</taxon>
        <taxon>Champsocephalus</taxon>
    </lineage>
</organism>
<reference evidence="1 2" key="1">
    <citation type="journal article" date="2023" name="Mol. Biol. Evol.">
        <title>Genomics of Secondarily Temperate Adaptation in the Only Non-Antarctic Icefish.</title>
        <authorList>
            <person name="Rivera-Colon A.G."/>
            <person name="Rayamajhi N."/>
            <person name="Minhas B.F."/>
            <person name="Madrigal G."/>
            <person name="Bilyk K.T."/>
            <person name="Yoon V."/>
            <person name="Hune M."/>
            <person name="Gregory S."/>
            <person name="Cheng C.H.C."/>
            <person name="Catchen J.M."/>
        </authorList>
    </citation>
    <scope>NUCLEOTIDE SEQUENCE [LARGE SCALE GENOMIC DNA]</scope>
    <source>
        <strain evidence="1">JC2023a</strain>
    </source>
</reference>
<proteinExistence type="predicted"/>
<sequence length="68" mass="7786">MVDCSYYRPWPNKASRSGVFPHMYRFPGRLSSCFSIENLLAPIFPFTCMRCNNQNYPGSSTTTTTYSS</sequence>
<gene>
    <name evidence="1" type="ORF">CesoFtcFv8_022349</name>
</gene>
<dbReference type="Proteomes" id="UP001335648">
    <property type="component" value="Unassembled WGS sequence"/>
</dbReference>
<evidence type="ECO:0000313" key="2">
    <source>
        <dbReference type="Proteomes" id="UP001335648"/>
    </source>
</evidence>
<comment type="caution">
    <text evidence="1">The sequence shown here is derived from an EMBL/GenBank/DDBJ whole genome shotgun (WGS) entry which is preliminary data.</text>
</comment>
<keyword evidence="2" id="KW-1185">Reference proteome</keyword>
<protein>
    <submittedName>
        <fullName evidence="1">Uncharacterized protein</fullName>
    </submittedName>
</protein>
<dbReference type="AlphaFoldDB" id="A0AAN8BB63"/>
<dbReference type="EMBL" id="JAULUE010002063">
    <property type="protein sequence ID" value="KAK5881568.1"/>
    <property type="molecule type" value="Genomic_DNA"/>
</dbReference>
<evidence type="ECO:0000313" key="1">
    <source>
        <dbReference type="EMBL" id="KAK5881568.1"/>
    </source>
</evidence>
<accession>A0AAN8BB63</accession>
<name>A0AAN8BB63_9TELE</name>